<feature type="repeat" description="PPR" evidence="6">
    <location>
        <begin position="449"/>
        <end position="483"/>
    </location>
</feature>
<feature type="repeat" description="PPR" evidence="6">
    <location>
        <begin position="484"/>
        <end position="518"/>
    </location>
</feature>
<dbReference type="InterPro" id="IPR001345">
    <property type="entry name" value="PG/BPGM_mutase_AS"/>
</dbReference>
<feature type="repeat" description="PPR" evidence="6">
    <location>
        <begin position="659"/>
        <end position="693"/>
    </location>
</feature>
<dbReference type="InterPro" id="IPR013078">
    <property type="entry name" value="His_Pase_superF_clade-1"/>
</dbReference>
<dbReference type="PANTHER" id="PTHR47941">
    <property type="entry name" value="PENTATRICOPEPTIDE REPEAT-CONTAINING PROTEIN 3, MITOCHONDRIAL"/>
    <property type="match status" value="1"/>
</dbReference>
<keyword evidence="2" id="KW-0677">Repeat</keyword>
<dbReference type="GO" id="GO:0003729">
    <property type="term" value="F:mRNA binding"/>
    <property type="evidence" value="ECO:0000318"/>
    <property type="project" value="GO_Central"/>
</dbReference>
<feature type="repeat" description="PPR" evidence="6">
    <location>
        <begin position="694"/>
        <end position="728"/>
    </location>
</feature>
<dbReference type="NCBIfam" id="TIGR00756">
    <property type="entry name" value="PPR"/>
    <property type="match status" value="11"/>
</dbReference>
<dbReference type="Pfam" id="PF12854">
    <property type="entry name" value="PPR_1"/>
    <property type="match status" value="1"/>
</dbReference>
<keyword evidence="9" id="KW-1185">Reference proteome</keyword>
<evidence type="ECO:0000256" key="4">
    <source>
        <dbReference type="PIRSR" id="PIRSR613078-1"/>
    </source>
</evidence>
<dbReference type="InterPro" id="IPR011990">
    <property type="entry name" value="TPR-like_helical_dom_sf"/>
</dbReference>
<feature type="repeat" description="PPR" evidence="6">
    <location>
        <begin position="589"/>
        <end position="623"/>
    </location>
</feature>
<keyword evidence="3" id="KW-0809">Transit peptide</keyword>
<feature type="repeat" description="PPR" evidence="6">
    <location>
        <begin position="624"/>
        <end position="658"/>
    </location>
</feature>
<evidence type="ECO:0000313" key="9">
    <source>
        <dbReference type="Proteomes" id="UP000004995"/>
    </source>
</evidence>
<feature type="active site" description="Proton donor/acceptor" evidence="4">
    <location>
        <position position="117"/>
    </location>
</feature>
<evidence type="ECO:0000256" key="2">
    <source>
        <dbReference type="ARBA" id="ARBA00022737"/>
    </source>
</evidence>
<dbReference type="EnsemblPlants" id="KQK93479">
    <property type="protein sequence ID" value="KQK93479"/>
    <property type="gene ID" value="SETIT_028360mg"/>
</dbReference>
<dbReference type="Gramene" id="KQK93479">
    <property type="protein sequence ID" value="KQK93479"/>
    <property type="gene ID" value="SETIT_028360mg"/>
</dbReference>
<dbReference type="Gene3D" id="1.25.40.10">
    <property type="entry name" value="Tetratricopeptide repeat domain"/>
    <property type="match status" value="6"/>
</dbReference>
<dbReference type="Proteomes" id="UP000004995">
    <property type="component" value="Unassembled WGS sequence"/>
</dbReference>
<feature type="repeat" description="PPR" evidence="6">
    <location>
        <begin position="554"/>
        <end position="588"/>
    </location>
</feature>
<feature type="region of interest" description="Disordered" evidence="7">
    <location>
        <begin position="325"/>
        <end position="347"/>
    </location>
</feature>
<reference evidence="9" key="1">
    <citation type="journal article" date="2012" name="Nat. Biotechnol.">
        <title>Reference genome sequence of the model plant Setaria.</title>
        <authorList>
            <person name="Bennetzen J.L."/>
            <person name="Schmutz J."/>
            <person name="Wang H."/>
            <person name="Percifield R."/>
            <person name="Hawkins J."/>
            <person name="Pontaroli A.C."/>
            <person name="Estep M."/>
            <person name="Feng L."/>
            <person name="Vaughn J.N."/>
            <person name="Grimwood J."/>
            <person name="Jenkins J."/>
            <person name="Barry K."/>
            <person name="Lindquist E."/>
            <person name="Hellsten U."/>
            <person name="Deshpande S."/>
            <person name="Wang X."/>
            <person name="Wu X."/>
            <person name="Mitros T."/>
            <person name="Triplett J."/>
            <person name="Yang X."/>
            <person name="Ye C.Y."/>
            <person name="Mauro-Herrera M."/>
            <person name="Wang L."/>
            <person name="Li P."/>
            <person name="Sharma M."/>
            <person name="Sharma R."/>
            <person name="Ronald P.C."/>
            <person name="Panaud O."/>
            <person name="Kellogg E.A."/>
            <person name="Brutnell T.P."/>
            <person name="Doust A.N."/>
            <person name="Tuskan G.A."/>
            <person name="Rokhsar D."/>
            <person name="Devos K.M."/>
        </authorList>
    </citation>
    <scope>NUCLEOTIDE SEQUENCE [LARGE SCALE GENOMIC DNA]</scope>
    <source>
        <strain evidence="9">cv. Yugu1</strain>
    </source>
</reference>
<organism evidence="8 9">
    <name type="scientific">Setaria italica</name>
    <name type="common">Foxtail millet</name>
    <name type="synonym">Panicum italicum</name>
    <dbReference type="NCBI Taxonomy" id="4555"/>
    <lineage>
        <taxon>Eukaryota</taxon>
        <taxon>Viridiplantae</taxon>
        <taxon>Streptophyta</taxon>
        <taxon>Embryophyta</taxon>
        <taxon>Tracheophyta</taxon>
        <taxon>Spermatophyta</taxon>
        <taxon>Magnoliopsida</taxon>
        <taxon>Liliopsida</taxon>
        <taxon>Poales</taxon>
        <taxon>Poaceae</taxon>
        <taxon>PACMAD clade</taxon>
        <taxon>Panicoideae</taxon>
        <taxon>Panicodae</taxon>
        <taxon>Paniceae</taxon>
        <taxon>Cenchrinae</taxon>
        <taxon>Setaria</taxon>
    </lineage>
</organism>
<dbReference type="GO" id="GO:0000963">
    <property type="term" value="P:mitochondrial RNA processing"/>
    <property type="evidence" value="ECO:0000318"/>
    <property type="project" value="GO_Central"/>
</dbReference>
<reference evidence="8" key="2">
    <citation type="submission" date="2018-08" db="UniProtKB">
        <authorList>
            <consortium name="EnsemblPlants"/>
        </authorList>
    </citation>
    <scope>IDENTIFICATION</scope>
    <source>
        <strain evidence="8">Yugu1</strain>
    </source>
</reference>
<dbReference type="PROSITE" id="PS00175">
    <property type="entry name" value="PG_MUTASE"/>
    <property type="match status" value="1"/>
</dbReference>
<dbReference type="InParanoid" id="K3ZP30"/>
<dbReference type="Pfam" id="PF13812">
    <property type="entry name" value="PPR_3"/>
    <property type="match status" value="1"/>
</dbReference>
<evidence type="ECO:0000256" key="7">
    <source>
        <dbReference type="SAM" id="MobiDB-lite"/>
    </source>
</evidence>
<dbReference type="OMA" id="AESICCE"/>
<dbReference type="EMBL" id="AGNK02004611">
    <property type="status" value="NOT_ANNOTATED_CDS"/>
    <property type="molecule type" value="Genomic_DNA"/>
</dbReference>
<feature type="repeat" description="PPR" evidence="6">
    <location>
        <begin position="729"/>
        <end position="763"/>
    </location>
</feature>
<feature type="repeat" description="PPR" evidence="6">
    <location>
        <begin position="764"/>
        <end position="798"/>
    </location>
</feature>
<feature type="binding site" evidence="5">
    <location>
        <begin position="39"/>
        <end position="46"/>
    </location>
    <ligand>
        <name>substrate</name>
    </ligand>
</feature>
<dbReference type="AlphaFoldDB" id="K3ZP30"/>
<name>K3ZP30_SETIT</name>
<dbReference type="Pfam" id="PF00300">
    <property type="entry name" value="His_Phos_1"/>
    <property type="match status" value="1"/>
</dbReference>
<dbReference type="eggNOG" id="KOG0235">
    <property type="taxonomic scope" value="Eukaryota"/>
</dbReference>
<feature type="active site" description="Tele-phosphohistidine intermediate" evidence="4">
    <location>
        <position position="40"/>
    </location>
</feature>
<feature type="repeat" description="PPR" evidence="6">
    <location>
        <begin position="884"/>
        <end position="918"/>
    </location>
</feature>
<evidence type="ECO:0000313" key="8">
    <source>
        <dbReference type="EnsemblPlants" id="KQK93479"/>
    </source>
</evidence>
<evidence type="ECO:0000256" key="3">
    <source>
        <dbReference type="ARBA" id="ARBA00022946"/>
    </source>
</evidence>
<dbReference type="InterPro" id="IPR029033">
    <property type="entry name" value="His_PPase_superfam"/>
</dbReference>
<proteinExistence type="inferred from homology"/>
<evidence type="ECO:0000256" key="6">
    <source>
        <dbReference type="PROSITE-ProRule" id="PRU00708"/>
    </source>
</evidence>
<evidence type="ECO:0000256" key="1">
    <source>
        <dbReference type="ARBA" id="ARBA00007626"/>
    </source>
</evidence>
<feature type="binding site" evidence="5">
    <location>
        <position position="90"/>
    </location>
    <ligand>
        <name>substrate</name>
    </ligand>
</feature>
<dbReference type="InterPro" id="IPR002885">
    <property type="entry name" value="PPR_rpt"/>
</dbReference>
<protein>
    <submittedName>
        <fullName evidence="8">Uncharacterized protein</fullName>
    </submittedName>
</protein>
<accession>K3ZP30</accession>
<comment type="similarity">
    <text evidence="1">Belongs to the PPR family. P subfamily.</text>
</comment>
<dbReference type="GO" id="GO:0003824">
    <property type="term" value="F:catalytic activity"/>
    <property type="evidence" value="ECO:0007669"/>
    <property type="project" value="InterPro"/>
</dbReference>
<dbReference type="eggNOG" id="KOG4197">
    <property type="taxonomic scope" value="Eukaryota"/>
</dbReference>
<dbReference type="SMART" id="SM00855">
    <property type="entry name" value="PGAM"/>
    <property type="match status" value="1"/>
</dbReference>
<dbReference type="HOGENOM" id="CLU_002706_41_0_1"/>
<sequence length="992" mass="109784">AATARATISPSLCSSNAGRSIMAPASTHGEHFAEVVLVRHGQTDWNVSRIIQGRIDQELNETGRQQAAKVARRLSEEAKPAAVYSSDLKRASETAQTIAAHCCVSDSDLVIDRALTERHGGLFQGWTFDDAKRSEAYKVFARGGRDQEIPGGGESLDQLSERLVPCLNAIAEKHKGERVVVVSHEAVIEEICRHADPTISVGRIPNTSISVVHVSGSDGRWILEKFGDAGHLIEDGFPQSDAFIPSSIVAHLSVRTSIFSQSPFNRNTTVSYSKFVPSWLQCSHLSLAEALPRRRSSSSNVDRATELAILLSFFPFSLNAPTPRAAAAAPAPHHPAPADAGMEGKAAETCARAREMHSTLPEARHCNRLLRLLVERLRWVDARKLYDEMLAEEGGADNYSTCVMVRGMCLEGRVEEGMKLIEARWGAECIPHAALLLLGDMDTKGFLPTVVTYGSIVNWLGRKGDLEKIGSLLAEMRVRGLPPNVQIYNTVVDALCKCQSATQAMAVLKQLFASGCDPDIMTFNTLISAFCREGDVQQALQLLREAIRRELEPNQVSYTPLIHAFCIRGEVMVASDLLVEMMGRGHTPDVVTFGSLIHGLVVAGQVSEALIVREKMAERRVMPDANIYNVLISGLCKKQMLPAAKNLLAEMLEQNVQPDKFVYTTLIDGFIRSENLSDARKIFEFMEEKGVCPDVVGYNAMVKGYCKFGMMNEAIMCMSSMRKVGCIPYEFTYTTLIDGYAKQGNISAALRFLCDMMKRRCKPNVVTYSSLISGYCKINDMDSAEDLFEKMQSEGLSANVIHYTIIIGSLFKKDEVIKAATYFESMLLNHCSPNEVTLHYLVNGLTNSMPCIINLTCSSTAKVNNKRALLDVFKGMVSDVLDPRISALNAIIFSLCRHNMLEKALNLKDEMAKKGYTPDPVTFLSLLYGFCSVGKPSNWRVILPNEFQQDEFEIIFRYKTLFDQHVVKSASLEVYRVLQLCAKEFQFIQPAD</sequence>
<dbReference type="FunFam" id="3.40.50.1240:FF:000137">
    <property type="match status" value="1"/>
</dbReference>
<feature type="repeat" description="PPR" evidence="6">
    <location>
        <begin position="519"/>
        <end position="553"/>
    </location>
</feature>
<evidence type="ECO:0000256" key="5">
    <source>
        <dbReference type="PIRSR" id="PIRSR613078-2"/>
    </source>
</evidence>
<dbReference type="SUPFAM" id="SSF53254">
    <property type="entry name" value="Phosphoglycerate mutase-like"/>
    <property type="match status" value="1"/>
</dbReference>
<dbReference type="Gene3D" id="3.40.50.1240">
    <property type="entry name" value="Phosphoglycerate mutase-like"/>
    <property type="match status" value="1"/>
</dbReference>
<dbReference type="Pfam" id="PF01535">
    <property type="entry name" value="PPR"/>
    <property type="match status" value="1"/>
</dbReference>
<dbReference type="Pfam" id="PF13041">
    <property type="entry name" value="PPR_2"/>
    <property type="match status" value="5"/>
</dbReference>
<dbReference type="CDD" id="cd07067">
    <property type="entry name" value="HP_PGM_like"/>
    <property type="match status" value="1"/>
</dbReference>
<dbReference type="GO" id="GO:0005739">
    <property type="term" value="C:mitochondrion"/>
    <property type="evidence" value="ECO:0000318"/>
    <property type="project" value="GO_Central"/>
</dbReference>
<dbReference type="PROSITE" id="PS51375">
    <property type="entry name" value="PPR"/>
    <property type="match status" value="11"/>
</dbReference>